<dbReference type="InterPro" id="IPR019613">
    <property type="entry name" value="DUF4198"/>
</dbReference>
<organism evidence="1 2">
    <name type="scientific">Desulfosarcina ovata subsp. ovata</name>
    <dbReference type="NCBI Taxonomy" id="2752305"/>
    <lineage>
        <taxon>Bacteria</taxon>
        <taxon>Pseudomonadati</taxon>
        <taxon>Thermodesulfobacteriota</taxon>
        <taxon>Desulfobacteria</taxon>
        <taxon>Desulfobacterales</taxon>
        <taxon>Desulfosarcinaceae</taxon>
        <taxon>Desulfosarcina</taxon>
    </lineage>
</organism>
<reference evidence="1 2" key="1">
    <citation type="submission" date="2019-11" db="EMBL/GenBank/DDBJ databases">
        <title>Comparative genomics of hydrocarbon-degrading Desulfosarcina strains.</title>
        <authorList>
            <person name="Watanabe M."/>
            <person name="Kojima H."/>
            <person name="Fukui M."/>
        </authorList>
    </citation>
    <scope>NUCLEOTIDE SEQUENCE [LARGE SCALE GENOMIC DNA]</scope>
    <source>
        <strain evidence="2">oXyS1</strain>
    </source>
</reference>
<gene>
    <name evidence="1" type="ORF">DSCOOX_23320</name>
</gene>
<protein>
    <recommendedName>
        <fullName evidence="3">DUF4198 domain-containing protein</fullName>
    </recommendedName>
</protein>
<dbReference type="AlphaFoldDB" id="A0A5K8A919"/>
<keyword evidence="2" id="KW-1185">Reference proteome</keyword>
<evidence type="ECO:0008006" key="3">
    <source>
        <dbReference type="Google" id="ProtNLM"/>
    </source>
</evidence>
<dbReference type="EMBL" id="AP021879">
    <property type="protein sequence ID" value="BBO89152.1"/>
    <property type="molecule type" value="Genomic_DNA"/>
</dbReference>
<name>A0A5K8A919_9BACT</name>
<evidence type="ECO:0000313" key="2">
    <source>
        <dbReference type="Proteomes" id="UP000422108"/>
    </source>
</evidence>
<dbReference type="Proteomes" id="UP000422108">
    <property type="component" value="Chromosome"/>
</dbReference>
<sequence length="259" mass="28945">MKRMKQTMAIIVLVGICICLSTTVNAHKLWLNATDYYPEIFSHPKYAPQPRAKTVIYFGWGHKLPVSDLFSDDYLDTLLMVDPTGNKTELEPGKGGFMATELLMKNEGGRVIAASVKPGFHGDVKGKKNFYEMRYEMYAKALIAVGSSKHDVFLKPIGQRFEIVPLQDPKDLKPGDWLTFNVLLDGKPARGVEISASPYAKPLLTVVDNLTYKETGKIKLMDCSGPWIVTAKLELPATAEFKDKCSKLYFISTLTFEVP</sequence>
<proteinExistence type="predicted"/>
<accession>A0A5K8A919</accession>
<dbReference type="Pfam" id="PF10670">
    <property type="entry name" value="DUF4198"/>
    <property type="match status" value="1"/>
</dbReference>
<dbReference type="RefSeq" id="WP_155310382.1">
    <property type="nucleotide sequence ID" value="NZ_AP021879.1"/>
</dbReference>
<evidence type="ECO:0000313" key="1">
    <source>
        <dbReference type="EMBL" id="BBO89152.1"/>
    </source>
</evidence>